<dbReference type="InterPro" id="IPR046938">
    <property type="entry name" value="DNA_clamp_sf"/>
</dbReference>
<evidence type="ECO:0000313" key="10">
    <source>
        <dbReference type="EMBL" id="RIH90110.1"/>
    </source>
</evidence>
<dbReference type="GO" id="GO:0008408">
    <property type="term" value="F:3'-5' exonuclease activity"/>
    <property type="evidence" value="ECO:0007669"/>
    <property type="project" value="InterPro"/>
</dbReference>
<evidence type="ECO:0000256" key="3">
    <source>
        <dbReference type="ARBA" id="ARBA00022490"/>
    </source>
</evidence>
<dbReference type="SMART" id="SM00480">
    <property type="entry name" value="POL3Bc"/>
    <property type="match status" value="1"/>
</dbReference>
<evidence type="ECO:0000256" key="2">
    <source>
        <dbReference type="ARBA" id="ARBA00010752"/>
    </source>
</evidence>
<dbReference type="GO" id="GO:0003887">
    <property type="term" value="F:DNA-directed DNA polymerase activity"/>
    <property type="evidence" value="ECO:0007669"/>
    <property type="project" value="UniProtKB-KW"/>
</dbReference>
<evidence type="ECO:0000256" key="5">
    <source>
        <dbReference type="ARBA" id="ARBA00022695"/>
    </source>
</evidence>
<keyword evidence="5" id="KW-0548">Nucleotidyltransferase</keyword>
<keyword evidence="7" id="KW-0239">DNA-directed DNA polymerase</keyword>
<dbReference type="InterPro" id="IPR022637">
    <property type="entry name" value="DNA_polIII_beta_cen"/>
</dbReference>
<reference evidence="10 11" key="1">
    <citation type="submission" date="2018-08" db="EMBL/GenBank/DDBJ databases">
        <title>Meiothermus luteus KCTC 52599 genome sequencing project.</title>
        <authorList>
            <person name="Da Costa M.S."/>
            <person name="Albuquerque L."/>
            <person name="Raposo P."/>
            <person name="Froufe H.J.C."/>
            <person name="Barroso C.S."/>
            <person name="Egas C."/>
        </authorList>
    </citation>
    <scope>NUCLEOTIDE SEQUENCE [LARGE SCALE GENOMIC DNA]</scope>
    <source>
        <strain evidence="10 11">KCTC 52599</strain>
    </source>
</reference>
<gene>
    <name evidence="10" type="ORF">Mlute_00032</name>
</gene>
<evidence type="ECO:0000256" key="4">
    <source>
        <dbReference type="ARBA" id="ARBA00022679"/>
    </source>
</evidence>
<dbReference type="GO" id="GO:0006271">
    <property type="term" value="P:DNA strand elongation involved in DNA replication"/>
    <property type="evidence" value="ECO:0007669"/>
    <property type="project" value="TreeGrafter"/>
</dbReference>
<keyword evidence="6" id="KW-0235">DNA replication</keyword>
<keyword evidence="3" id="KW-0963">Cytoplasm</keyword>
<evidence type="ECO:0000256" key="7">
    <source>
        <dbReference type="ARBA" id="ARBA00022932"/>
    </source>
</evidence>
<organism evidence="10 11">
    <name type="scientific">Meiothermus luteus</name>
    <dbReference type="NCBI Taxonomy" id="2026184"/>
    <lineage>
        <taxon>Bacteria</taxon>
        <taxon>Thermotogati</taxon>
        <taxon>Deinococcota</taxon>
        <taxon>Deinococci</taxon>
        <taxon>Thermales</taxon>
        <taxon>Thermaceae</taxon>
        <taxon>Meiothermus</taxon>
    </lineage>
</organism>
<dbReference type="GO" id="GO:0003677">
    <property type="term" value="F:DNA binding"/>
    <property type="evidence" value="ECO:0007669"/>
    <property type="project" value="UniProtKB-KW"/>
</dbReference>
<keyword evidence="4" id="KW-0808">Transferase</keyword>
<comment type="subcellular location">
    <subcellularLocation>
        <location evidence="1">Cytoplasm</location>
    </subcellularLocation>
</comment>
<evidence type="ECO:0000256" key="6">
    <source>
        <dbReference type="ARBA" id="ARBA00022705"/>
    </source>
</evidence>
<dbReference type="GO" id="GO:0009360">
    <property type="term" value="C:DNA polymerase III complex"/>
    <property type="evidence" value="ECO:0007669"/>
    <property type="project" value="InterPro"/>
</dbReference>
<dbReference type="Proteomes" id="UP000265800">
    <property type="component" value="Unassembled WGS sequence"/>
</dbReference>
<dbReference type="AlphaFoldDB" id="A0A399F288"/>
<protein>
    <submittedName>
        <fullName evidence="10">DNA polymerase III, beta subunit</fullName>
    </submittedName>
</protein>
<proteinExistence type="inferred from homology"/>
<dbReference type="PANTHER" id="PTHR30478:SF0">
    <property type="entry name" value="BETA SLIDING CLAMP"/>
    <property type="match status" value="1"/>
</dbReference>
<dbReference type="OrthoDB" id="8421503at2"/>
<dbReference type="GO" id="GO:0005737">
    <property type="term" value="C:cytoplasm"/>
    <property type="evidence" value="ECO:0007669"/>
    <property type="project" value="UniProtKB-SubCell"/>
</dbReference>
<keyword evidence="8" id="KW-0238">DNA-binding</keyword>
<dbReference type="Gene3D" id="3.10.150.10">
    <property type="entry name" value="DNA Polymerase III, subunit A, domain 2"/>
    <property type="match status" value="2"/>
</dbReference>
<feature type="domain" description="DNA polymerase III beta sliding clamp central" evidence="9">
    <location>
        <begin position="103"/>
        <end position="215"/>
    </location>
</feature>
<accession>A0A399F288</accession>
<comment type="similarity">
    <text evidence="2">Belongs to the beta sliding clamp family.</text>
</comment>
<dbReference type="RefSeq" id="WP_119358760.1">
    <property type="nucleotide sequence ID" value="NZ_QWKZ01000001.1"/>
</dbReference>
<dbReference type="EMBL" id="QWKZ01000001">
    <property type="protein sequence ID" value="RIH90110.1"/>
    <property type="molecule type" value="Genomic_DNA"/>
</dbReference>
<dbReference type="CDD" id="cd00140">
    <property type="entry name" value="beta_clamp"/>
    <property type="match status" value="1"/>
</dbReference>
<comment type="caution">
    <text evidence="10">The sequence shown here is derived from an EMBL/GenBank/DDBJ whole genome shotgun (WGS) entry which is preliminary data.</text>
</comment>
<dbReference type="InterPro" id="IPR001001">
    <property type="entry name" value="DNA_polIII_beta"/>
</dbReference>
<sequence length="335" mass="37308">MEKLKHFLTLFDRRSTLMVQADGHRYALMGERELDKGRLLYARWKAGEAQGPVVAVDASLFKAAIQRSAQVSLNGKVWVGEVGLEYREVEFAMPTIEPQVWVSRKELLASLEAVYEATSTDPTRAVFQGAQFEFSPTRLKLVASDGYVLAERTIPARGVLEGRAVIHREGLALMMKALKGVEEFEVGLGLKEGELGLKAGGLEMSFTRIEGEYPDYERVIPKPEEWQSTIEVYVPALVEALEALRPLFSRSSNQRVDVQAEEGVIHLEVDNEHGQAHRRVPCVVQGVMSFAINGQLFLERIQPVKGTGKLHFVDPKKPVLIEGGSYRGVVVPLRV</sequence>
<evidence type="ECO:0000313" key="11">
    <source>
        <dbReference type="Proteomes" id="UP000265800"/>
    </source>
</evidence>
<dbReference type="PANTHER" id="PTHR30478">
    <property type="entry name" value="DNA POLYMERASE III SUBUNIT BETA"/>
    <property type="match status" value="1"/>
</dbReference>
<evidence type="ECO:0000256" key="8">
    <source>
        <dbReference type="ARBA" id="ARBA00023125"/>
    </source>
</evidence>
<keyword evidence="11" id="KW-1185">Reference proteome</keyword>
<evidence type="ECO:0000256" key="1">
    <source>
        <dbReference type="ARBA" id="ARBA00004496"/>
    </source>
</evidence>
<dbReference type="SUPFAM" id="SSF55979">
    <property type="entry name" value="DNA clamp"/>
    <property type="match status" value="2"/>
</dbReference>
<evidence type="ECO:0000259" key="9">
    <source>
        <dbReference type="Pfam" id="PF02767"/>
    </source>
</evidence>
<name>A0A399F288_9DEIN</name>
<dbReference type="Pfam" id="PF02767">
    <property type="entry name" value="DNA_pol3_beta_2"/>
    <property type="match status" value="1"/>
</dbReference>